<feature type="transmembrane region" description="Helical" evidence="5">
    <location>
        <begin position="101"/>
        <end position="117"/>
    </location>
</feature>
<evidence type="ECO:0000256" key="1">
    <source>
        <dbReference type="ARBA" id="ARBA00004141"/>
    </source>
</evidence>
<gene>
    <name evidence="6" type="ORF">DPMN_117615</name>
</gene>
<sequence length="181" mass="20406">MEKMADVQLAPLRTIGDFLLESARFQIPNIKDPEKWANRVLNNLLYYQTNYFLTAIIAFLIIGIIHPVKMVCGFVAISVAFGGFVYCTSSQWKARRFKRDHPIISVIVILLAGYLLVYMVGAVIVFMFGIAFPLLLILIHASLRMRNIKNKVTNKLEYVGLKRTPMGIILEGLGQEQEAGS</sequence>
<comment type="subcellular location">
    <subcellularLocation>
        <location evidence="1 5">Membrane</location>
        <topology evidence="1 5">Multi-pass membrane protein</topology>
    </subcellularLocation>
</comment>
<feature type="transmembrane region" description="Helical" evidence="5">
    <location>
        <begin position="71"/>
        <end position="89"/>
    </location>
</feature>
<dbReference type="AlphaFoldDB" id="A0A9D4GLI1"/>
<dbReference type="EMBL" id="JAIWYP010000005">
    <property type="protein sequence ID" value="KAH3816107.1"/>
    <property type="molecule type" value="Genomic_DNA"/>
</dbReference>
<evidence type="ECO:0000256" key="3">
    <source>
        <dbReference type="ARBA" id="ARBA00022989"/>
    </source>
</evidence>
<evidence type="ECO:0000256" key="2">
    <source>
        <dbReference type="ARBA" id="ARBA00022692"/>
    </source>
</evidence>
<reference evidence="6" key="2">
    <citation type="submission" date="2020-11" db="EMBL/GenBank/DDBJ databases">
        <authorList>
            <person name="McCartney M.A."/>
            <person name="Auch B."/>
            <person name="Kono T."/>
            <person name="Mallez S."/>
            <person name="Becker A."/>
            <person name="Gohl D.M."/>
            <person name="Silverstein K.A.T."/>
            <person name="Koren S."/>
            <person name="Bechman K.B."/>
            <person name="Herman A."/>
            <person name="Abrahante J.E."/>
            <person name="Garbe J."/>
        </authorList>
    </citation>
    <scope>NUCLEOTIDE SEQUENCE</scope>
    <source>
        <strain evidence="6">Duluth1</strain>
        <tissue evidence="6">Whole animal</tissue>
    </source>
</reference>
<evidence type="ECO:0000313" key="7">
    <source>
        <dbReference type="Proteomes" id="UP000828390"/>
    </source>
</evidence>
<keyword evidence="7" id="KW-1185">Reference proteome</keyword>
<evidence type="ECO:0000256" key="4">
    <source>
        <dbReference type="ARBA" id="ARBA00023136"/>
    </source>
</evidence>
<protein>
    <recommendedName>
        <fullName evidence="5">PRA1 family protein</fullName>
    </recommendedName>
</protein>
<keyword evidence="4 5" id="KW-0472">Membrane</keyword>
<keyword evidence="2 5" id="KW-0812">Transmembrane</keyword>
<evidence type="ECO:0000313" key="6">
    <source>
        <dbReference type="EMBL" id="KAH3816107.1"/>
    </source>
</evidence>
<proteinExistence type="inferred from homology"/>
<dbReference type="GO" id="GO:0016020">
    <property type="term" value="C:membrane"/>
    <property type="evidence" value="ECO:0007669"/>
    <property type="project" value="UniProtKB-SubCell"/>
</dbReference>
<dbReference type="Pfam" id="PF03208">
    <property type="entry name" value="PRA1"/>
    <property type="match status" value="1"/>
</dbReference>
<comment type="similarity">
    <text evidence="5">Belongs to the PRA1 family.</text>
</comment>
<feature type="transmembrane region" description="Helical" evidence="5">
    <location>
        <begin position="44"/>
        <end position="65"/>
    </location>
</feature>
<feature type="transmembrane region" description="Helical" evidence="5">
    <location>
        <begin position="123"/>
        <end position="143"/>
    </location>
</feature>
<evidence type="ECO:0000256" key="5">
    <source>
        <dbReference type="RuleBase" id="RU363107"/>
    </source>
</evidence>
<keyword evidence="3 5" id="KW-1133">Transmembrane helix</keyword>
<accession>A0A9D4GLI1</accession>
<comment type="caution">
    <text evidence="6">The sequence shown here is derived from an EMBL/GenBank/DDBJ whole genome shotgun (WGS) entry which is preliminary data.</text>
</comment>
<name>A0A9D4GLI1_DREPO</name>
<dbReference type="PANTHER" id="PTHR12859">
    <property type="entry name" value="PRA1 PROTEIN"/>
    <property type="match status" value="1"/>
</dbReference>
<reference evidence="6" key="1">
    <citation type="journal article" date="2019" name="bioRxiv">
        <title>The Genome of the Zebra Mussel, Dreissena polymorpha: A Resource for Invasive Species Research.</title>
        <authorList>
            <person name="McCartney M.A."/>
            <person name="Auch B."/>
            <person name="Kono T."/>
            <person name="Mallez S."/>
            <person name="Zhang Y."/>
            <person name="Obille A."/>
            <person name="Becker A."/>
            <person name="Abrahante J.E."/>
            <person name="Garbe J."/>
            <person name="Badalamenti J.P."/>
            <person name="Herman A."/>
            <person name="Mangelson H."/>
            <person name="Liachko I."/>
            <person name="Sullivan S."/>
            <person name="Sone E.D."/>
            <person name="Koren S."/>
            <person name="Silverstein K.A.T."/>
            <person name="Beckman K.B."/>
            <person name="Gohl D.M."/>
        </authorList>
    </citation>
    <scope>NUCLEOTIDE SEQUENCE</scope>
    <source>
        <strain evidence="6">Duluth1</strain>
        <tissue evidence="6">Whole animal</tissue>
    </source>
</reference>
<organism evidence="6 7">
    <name type="scientific">Dreissena polymorpha</name>
    <name type="common">Zebra mussel</name>
    <name type="synonym">Mytilus polymorpha</name>
    <dbReference type="NCBI Taxonomy" id="45954"/>
    <lineage>
        <taxon>Eukaryota</taxon>
        <taxon>Metazoa</taxon>
        <taxon>Spiralia</taxon>
        <taxon>Lophotrochozoa</taxon>
        <taxon>Mollusca</taxon>
        <taxon>Bivalvia</taxon>
        <taxon>Autobranchia</taxon>
        <taxon>Heteroconchia</taxon>
        <taxon>Euheterodonta</taxon>
        <taxon>Imparidentia</taxon>
        <taxon>Neoheterodontei</taxon>
        <taxon>Myida</taxon>
        <taxon>Dreissenoidea</taxon>
        <taxon>Dreissenidae</taxon>
        <taxon>Dreissena</taxon>
    </lineage>
</organism>
<dbReference type="PANTHER" id="PTHR12859:SF0">
    <property type="entry name" value="PRA1 FAMILY PROTEIN"/>
    <property type="match status" value="1"/>
</dbReference>
<dbReference type="Proteomes" id="UP000828390">
    <property type="component" value="Unassembled WGS sequence"/>
</dbReference>
<dbReference type="InterPro" id="IPR004895">
    <property type="entry name" value="Prenylated_rab_accept_PRA1"/>
</dbReference>